<sequence>MHSQSALSIEFIIVGGAISGLASAVSLARVGHKVTVLDDSSDFYDTPMGAGARIPPNATKVLYRWGMEQALREVAIKSTGVLFAQFDNGSIVGTHEWEESVLEETGGDFLLLSYGDLRRILAEFAVKHGAVLRPNSQVISVQADTERPSVTLITGEVLTGDVIIGADGCHVPPYHTRRVVLEATEQEDIEKPTGLQLFNVLVPWSAVDKLNDPVAANVKGTGKLCTWFGRTYGALGFPVKEPGTGASLFTLFVYVERDDDDMTVVYAGKEHLVRWLQGCDPRLRTLAESAEKIICIPMIERPFLEEWIHPDGRLLCIGEAAHPIAAGSIYALSMSIGDAAVLGKLFSHLHRKEQIPIFLNAVQEIREPRVQSVLKASLGNIFAVSLPPGIAEQRDRELRERAEQEVWNLGRAGTQTTSEEMIMAIEGIFAYDPEDSADDWWQQWGITHERAQRLFFGGSFGLNVATEEED</sequence>
<dbReference type="Pfam" id="PF01494">
    <property type="entry name" value="FAD_binding_3"/>
    <property type="match status" value="1"/>
</dbReference>
<keyword evidence="8" id="KW-1185">Reference proteome</keyword>
<dbReference type="Proteomes" id="UP000292082">
    <property type="component" value="Unassembled WGS sequence"/>
</dbReference>
<keyword evidence="4" id="KW-0560">Oxidoreductase</keyword>
<dbReference type="PRINTS" id="PR00420">
    <property type="entry name" value="RNGMNOXGNASE"/>
</dbReference>
<keyword evidence="3" id="KW-0274">FAD</keyword>
<dbReference type="InterPro" id="IPR002938">
    <property type="entry name" value="FAD-bd"/>
</dbReference>
<dbReference type="EMBL" id="ML145176">
    <property type="protein sequence ID" value="TBU55035.1"/>
    <property type="molecule type" value="Genomic_DNA"/>
</dbReference>
<keyword evidence="5" id="KW-0503">Monooxygenase</keyword>
<evidence type="ECO:0000259" key="6">
    <source>
        <dbReference type="Pfam" id="PF01494"/>
    </source>
</evidence>
<protein>
    <submittedName>
        <fullName evidence="7">FAD/NAD(P)-binding domain-containing protein</fullName>
    </submittedName>
</protein>
<organism evidence="7 8">
    <name type="scientific">Dichomitus squalens</name>
    <dbReference type="NCBI Taxonomy" id="114155"/>
    <lineage>
        <taxon>Eukaryota</taxon>
        <taxon>Fungi</taxon>
        <taxon>Dikarya</taxon>
        <taxon>Basidiomycota</taxon>
        <taxon>Agaricomycotina</taxon>
        <taxon>Agaricomycetes</taxon>
        <taxon>Polyporales</taxon>
        <taxon>Polyporaceae</taxon>
        <taxon>Dichomitus</taxon>
    </lineage>
</organism>
<dbReference type="InterPro" id="IPR050493">
    <property type="entry name" value="FAD-dep_Monooxygenase_BioMet"/>
</dbReference>
<dbReference type="STRING" id="114155.A0A4Q9NGI9"/>
<gene>
    <name evidence="7" type="ORF">BD310DRAFT_857430</name>
</gene>
<dbReference type="GO" id="GO:0004497">
    <property type="term" value="F:monooxygenase activity"/>
    <property type="evidence" value="ECO:0007669"/>
    <property type="project" value="UniProtKB-KW"/>
</dbReference>
<reference evidence="7 8" key="1">
    <citation type="submission" date="2019-01" db="EMBL/GenBank/DDBJ databases">
        <title>Draft genome sequences of three monokaryotic isolates of the white-rot basidiomycete fungus Dichomitus squalens.</title>
        <authorList>
            <consortium name="DOE Joint Genome Institute"/>
            <person name="Lopez S.C."/>
            <person name="Andreopoulos B."/>
            <person name="Pangilinan J."/>
            <person name="Lipzen A."/>
            <person name="Riley R."/>
            <person name="Ahrendt S."/>
            <person name="Ng V."/>
            <person name="Barry K."/>
            <person name="Daum C."/>
            <person name="Grigoriev I.V."/>
            <person name="Hilden K.S."/>
            <person name="Makela M.R."/>
            <person name="de Vries R.P."/>
        </authorList>
    </citation>
    <scope>NUCLEOTIDE SEQUENCE [LARGE SCALE GENOMIC DNA]</scope>
    <source>
        <strain evidence="7 8">CBS 464.89</strain>
    </source>
</reference>
<evidence type="ECO:0000256" key="1">
    <source>
        <dbReference type="ARBA" id="ARBA00007992"/>
    </source>
</evidence>
<accession>A0A4Q9NGI9</accession>
<keyword evidence="2" id="KW-0285">Flavoprotein</keyword>
<feature type="domain" description="FAD-binding" evidence="6">
    <location>
        <begin position="11"/>
        <end position="182"/>
    </location>
</feature>
<dbReference type="InterPro" id="IPR036188">
    <property type="entry name" value="FAD/NAD-bd_sf"/>
</dbReference>
<dbReference type="SUPFAM" id="SSF51905">
    <property type="entry name" value="FAD/NAD(P)-binding domain"/>
    <property type="match status" value="1"/>
</dbReference>
<comment type="similarity">
    <text evidence="1">Belongs to the paxM FAD-dependent monooxygenase family.</text>
</comment>
<dbReference type="PANTHER" id="PTHR13789">
    <property type="entry name" value="MONOOXYGENASE"/>
    <property type="match status" value="1"/>
</dbReference>
<name>A0A4Q9NGI9_9APHY</name>
<evidence type="ECO:0000256" key="4">
    <source>
        <dbReference type="ARBA" id="ARBA00023002"/>
    </source>
</evidence>
<evidence type="ECO:0000313" key="7">
    <source>
        <dbReference type="EMBL" id="TBU55035.1"/>
    </source>
</evidence>
<evidence type="ECO:0000313" key="8">
    <source>
        <dbReference type="Proteomes" id="UP000292082"/>
    </source>
</evidence>
<evidence type="ECO:0000256" key="3">
    <source>
        <dbReference type="ARBA" id="ARBA00022827"/>
    </source>
</evidence>
<dbReference type="AlphaFoldDB" id="A0A4Q9NGI9"/>
<evidence type="ECO:0000256" key="2">
    <source>
        <dbReference type="ARBA" id="ARBA00022630"/>
    </source>
</evidence>
<dbReference type="GO" id="GO:0071949">
    <property type="term" value="F:FAD binding"/>
    <property type="evidence" value="ECO:0007669"/>
    <property type="project" value="InterPro"/>
</dbReference>
<dbReference type="PANTHER" id="PTHR13789:SF309">
    <property type="entry name" value="PUTATIVE (AFU_ORTHOLOGUE AFUA_6G14510)-RELATED"/>
    <property type="match status" value="1"/>
</dbReference>
<proteinExistence type="inferred from homology"/>
<dbReference type="OMA" id="DSADDWW"/>
<dbReference type="Gene3D" id="3.50.50.60">
    <property type="entry name" value="FAD/NAD(P)-binding domain"/>
    <property type="match status" value="1"/>
</dbReference>
<evidence type="ECO:0000256" key="5">
    <source>
        <dbReference type="ARBA" id="ARBA00023033"/>
    </source>
</evidence>